<feature type="transmembrane region" description="Helical" evidence="1">
    <location>
        <begin position="102"/>
        <end position="121"/>
    </location>
</feature>
<name>A0ABQ4G7M7_9ACTN</name>
<proteinExistence type="predicted"/>
<evidence type="ECO:0000313" key="2">
    <source>
        <dbReference type="EMBL" id="GIH43076.1"/>
    </source>
</evidence>
<evidence type="ECO:0000313" key="3">
    <source>
        <dbReference type="Proteomes" id="UP000603904"/>
    </source>
</evidence>
<feature type="transmembrane region" description="Helical" evidence="1">
    <location>
        <begin position="38"/>
        <end position="56"/>
    </location>
</feature>
<evidence type="ECO:0000256" key="1">
    <source>
        <dbReference type="SAM" id="Phobius"/>
    </source>
</evidence>
<dbReference type="Proteomes" id="UP000603904">
    <property type="component" value="Unassembled WGS sequence"/>
</dbReference>
<comment type="caution">
    <text evidence="2">The sequence shown here is derived from an EMBL/GenBank/DDBJ whole genome shotgun (WGS) entry which is preliminary data.</text>
</comment>
<feature type="transmembrane region" description="Helical" evidence="1">
    <location>
        <begin position="68"/>
        <end position="90"/>
    </location>
</feature>
<keyword evidence="1" id="KW-0472">Membrane</keyword>
<organism evidence="2 3">
    <name type="scientific">Microbispora corallina</name>
    <dbReference type="NCBI Taxonomy" id="83302"/>
    <lineage>
        <taxon>Bacteria</taxon>
        <taxon>Bacillati</taxon>
        <taxon>Actinomycetota</taxon>
        <taxon>Actinomycetes</taxon>
        <taxon>Streptosporangiales</taxon>
        <taxon>Streptosporangiaceae</taxon>
        <taxon>Microbispora</taxon>
    </lineage>
</organism>
<protein>
    <recommendedName>
        <fullName evidence="4">Integral membrane protein</fullName>
    </recommendedName>
</protein>
<keyword evidence="1" id="KW-1133">Transmembrane helix</keyword>
<feature type="transmembrane region" description="Helical" evidence="1">
    <location>
        <begin position="127"/>
        <end position="145"/>
    </location>
</feature>
<dbReference type="EMBL" id="BOOC01000035">
    <property type="protein sequence ID" value="GIH43076.1"/>
    <property type="molecule type" value="Genomic_DNA"/>
</dbReference>
<reference evidence="2 3" key="1">
    <citation type="submission" date="2021-01" db="EMBL/GenBank/DDBJ databases">
        <title>Whole genome shotgun sequence of Microbispora corallina NBRC 16416.</title>
        <authorList>
            <person name="Komaki H."/>
            <person name="Tamura T."/>
        </authorList>
    </citation>
    <scope>NUCLEOTIDE SEQUENCE [LARGE SCALE GENOMIC DNA]</scope>
    <source>
        <strain evidence="2 3">NBRC 16416</strain>
    </source>
</reference>
<sequence length="155" mass="16494">MPVPAITMVGMTDERHVPVFGADLNNPGSRKAFTTIRMLTGGYLALSALTLMVIALRHDDPAMVNSAVWVRGVIVTVSAAFTYAFAVRAARGSRGAYRRLRVIAAVMVVAIVVIIALPGTFPVWMKLEQAVCGLLLLGVVATAFGRHLRSVFAGA</sequence>
<gene>
    <name evidence="2" type="ORF">Mco01_60760</name>
</gene>
<keyword evidence="3" id="KW-1185">Reference proteome</keyword>
<accession>A0ABQ4G7M7</accession>
<evidence type="ECO:0008006" key="4">
    <source>
        <dbReference type="Google" id="ProtNLM"/>
    </source>
</evidence>
<keyword evidence="1" id="KW-0812">Transmembrane</keyword>